<dbReference type="OrthoDB" id="2691851at2759"/>
<protein>
    <submittedName>
        <fullName evidence="1">Uncharacterized protein</fullName>
    </submittedName>
</protein>
<dbReference type="STRING" id="139420.A0A371CGW7"/>
<keyword evidence="2" id="KW-1185">Reference proteome</keyword>
<evidence type="ECO:0000313" key="2">
    <source>
        <dbReference type="Proteomes" id="UP000256964"/>
    </source>
</evidence>
<organism evidence="1 2">
    <name type="scientific">Lentinus brumalis</name>
    <dbReference type="NCBI Taxonomy" id="2498619"/>
    <lineage>
        <taxon>Eukaryota</taxon>
        <taxon>Fungi</taxon>
        <taxon>Dikarya</taxon>
        <taxon>Basidiomycota</taxon>
        <taxon>Agaricomycotina</taxon>
        <taxon>Agaricomycetes</taxon>
        <taxon>Polyporales</taxon>
        <taxon>Polyporaceae</taxon>
        <taxon>Lentinus</taxon>
    </lineage>
</organism>
<accession>A0A371CGW7</accession>
<evidence type="ECO:0000313" key="1">
    <source>
        <dbReference type="EMBL" id="RDX39501.1"/>
    </source>
</evidence>
<proteinExistence type="predicted"/>
<name>A0A371CGW7_9APHY</name>
<dbReference type="Proteomes" id="UP000256964">
    <property type="component" value="Unassembled WGS sequence"/>
</dbReference>
<feature type="non-terminal residue" evidence="1">
    <location>
        <position position="1"/>
    </location>
</feature>
<gene>
    <name evidence="1" type="ORF">OH76DRAFT_1331757</name>
</gene>
<dbReference type="AlphaFoldDB" id="A0A371CGW7"/>
<sequence>MRNGISENTPHPYLPFASLGEPLQRKNTQIDRLRYENLNMARTLLTRARKINGCKRFVRAVASSDLHTRVHKVVSVARSNSMSVHAIVARLDKANARVYSSRSYDEIDYPRSYLLWKLGGQRAADLGSCALALPSLSATRCQFTSSPIIASATFPTVEEMMENLNIILPPSSLADPNAAYVIEVDELKIDKRFRWDPWTYMILGMCREHGHLCSLEFRSVDEVRVLSELLCTKEVHSATEVSHCIAISCLSDSHHHYCALPFVISGTCKAEDAIAHAVLLDRAVEA</sequence>
<dbReference type="EMBL" id="KZ857808">
    <property type="protein sequence ID" value="RDX39501.1"/>
    <property type="molecule type" value="Genomic_DNA"/>
</dbReference>
<reference evidence="1 2" key="1">
    <citation type="journal article" date="2018" name="Biotechnol. Biofuels">
        <title>Integrative visual omics of the white-rot fungus Polyporus brumalis exposes the biotechnological potential of its oxidative enzymes for delignifying raw plant biomass.</title>
        <authorList>
            <person name="Miyauchi S."/>
            <person name="Rancon A."/>
            <person name="Drula E."/>
            <person name="Hage H."/>
            <person name="Chaduli D."/>
            <person name="Favel A."/>
            <person name="Grisel S."/>
            <person name="Henrissat B."/>
            <person name="Herpoel-Gimbert I."/>
            <person name="Ruiz-Duenas F.J."/>
            <person name="Chevret D."/>
            <person name="Hainaut M."/>
            <person name="Lin J."/>
            <person name="Wang M."/>
            <person name="Pangilinan J."/>
            <person name="Lipzen A."/>
            <person name="Lesage-Meessen L."/>
            <person name="Navarro D."/>
            <person name="Riley R."/>
            <person name="Grigoriev I.V."/>
            <person name="Zhou S."/>
            <person name="Raouche S."/>
            <person name="Rosso M.N."/>
        </authorList>
    </citation>
    <scope>NUCLEOTIDE SEQUENCE [LARGE SCALE GENOMIC DNA]</scope>
    <source>
        <strain evidence="1 2">BRFM 1820</strain>
    </source>
</reference>